<protein>
    <submittedName>
        <fullName evidence="1">Uncharacterized protein</fullName>
    </submittedName>
</protein>
<name>A0ABN2RR80_9ACTN</name>
<dbReference type="EMBL" id="BAAAQM010000019">
    <property type="protein sequence ID" value="GAA1973507.1"/>
    <property type="molecule type" value="Genomic_DNA"/>
</dbReference>
<organism evidence="1 2">
    <name type="scientific">Catenulispora subtropica</name>
    <dbReference type="NCBI Taxonomy" id="450798"/>
    <lineage>
        <taxon>Bacteria</taxon>
        <taxon>Bacillati</taxon>
        <taxon>Actinomycetota</taxon>
        <taxon>Actinomycetes</taxon>
        <taxon>Catenulisporales</taxon>
        <taxon>Catenulisporaceae</taxon>
        <taxon>Catenulispora</taxon>
    </lineage>
</organism>
<accession>A0ABN2RR80</accession>
<proteinExistence type="predicted"/>
<evidence type="ECO:0000313" key="2">
    <source>
        <dbReference type="Proteomes" id="UP001499854"/>
    </source>
</evidence>
<evidence type="ECO:0000313" key="1">
    <source>
        <dbReference type="EMBL" id="GAA1973507.1"/>
    </source>
</evidence>
<dbReference type="RefSeq" id="WP_344658260.1">
    <property type="nucleotide sequence ID" value="NZ_BAAAQM010000019.1"/>
</dbReference>
<comment type="caution">
    <text evidence="1">The sequence shown here is derived from an EMBL/GenBank/DDBJ whole genome shotgun (WGS) entry which is preliminary data.</text>
</comment>
<keyword evidence="2" id="KW-1185">Reference proteome</keyword>
<dbReference type="Proteomes" id="UP001499854">
    <property type="component" value="Unassembled WGS sequence"/>
</dbReference>
<reference evidence="1 2" key="1">
    <citation type="journal article" date="2019" name="Int. J. Syst. Evol. Microbiol.">
        <title>The Global Catalogue of Microorganisms (GCM) 10K type strain sequencing project: providing services to taxonomists for standard genome sequencing and annotation.</title>
        <authorList>
            <consortium name="The Broad Institute Genomics Platform"/>
            <consortium name="The Broad Institute Genome Sequencing Center for Infectious Disease"/>
            <person name="Wu L."/>
            <person name="Ma J."/>
        </authorList>
    </citation>
    <scope>NUCLEOTIDE SEQUENCE [LARGE SCALE GENOMIC DNA]</scope>
    <source>
        <strain evidence="1 2">JCM 16013</strain>
    </source>
</reference>
<gene>
    <name evidence="1" type="ORF">GCM10009838_36690</name>
</gene>
<sequence length="145" mass="15977">MSCSHFASSAGLPYRTDDAIREAERIRGRLPSSATVADGIGASEYRLRWHQAHHLGVLGEHRIADEIRRRALELPQAGPDLVGRAVLELDEAAMLLRKGEVEHGAALIRQVWRSLPSEFQHGQVPRRISQIMSEASAAQRLSLAG</sequence>